<dbReference type="OrthoDB" id="9806920at2759"/>
<sequence>MVLPPPMMPPCLAPPPMFSYGGYGAGSLTNSVNSSLNGSVNGDLANGNTTIKKNKKTVKLFWKEVREDMIPQVVGKTIWDELPNANVDTQKLEHLFESRAKDLMTKVCI</sequence>
<dbReference type="SUPFAM" id="SSF101447">
    <property type="entry name" value="Formin homology 2 domain (FH2 domain)"/>
    <property type="match status" value="1"/>
</dbReference>
<keyword evidence="2" id="KW-1185">Reference proteome</keyword>
<dbReference type="Proteomes" id="UP000001070">
    <property type="component" value="Unassembled WGS sequence"/>
</dbReference>
<dbReference type="HOGENOM" id="CLU_2186629_0_0_1"/>
<gene>
    <name evidence="1" type="primary">Dgri\GH13896</name>
    <name evidence="1" type="ORF">Dgri_GH13896</name>
</gene>
<name>B4K1Z4_DROGR</name>
<dbReference type="eggNOG" id="KOG1925">
    <property type="taxonomic scope" value="Eukaryota"/>
</dbReference>
<dbReference type="PANTHER" id="PTHR45920:SF4">
    <property type="entry name" value="FORMIN HOMOLOGY 2 DOMAIN CONTAINING, ISOFORM I"/>
    <property type="match status" value="1"/>
</dbReference>
<organism evidence="2">
    <name type="scientific">Drosophila grimshawi</name>
    <name type="common">Hawaiian fruit fly</name>
    <name type="synonym">Idiomyia grimshawi</name>
    <dbReference type="NCBI Taxonomy" id="7222"/>
    <lineage>
        <taxon>Eukaryota</taxon>
        <taxon>Metazoa</taxon>
        <taxon>Ecdysozoa</taxon>
        <taxon>Arthropoda</taxon>
        <taxon>Hexapoda</taxon>
        <taxon>Insecta</taxon>
        <taxon>Pterygota</taxon>
        <taxon>Neoptera</taxon>
        <taxon>Endopterygota</taxon>
        <taxon>Diptera</taxon>
        <taxon>Brachycera</taxon>
        <taxon>Muscomorpha</taxon>
        <taxon>Ephydroidea</taxon>
        <taxon>Drosophilidae</taxon>
        <taxon>Drosophila</taxon>
        <taxon>Hawaiian Drosophila</taxon>
    </lineage>
</organism>
<protein>
    <submittedName>
        <fullName evidence="1">GH13896</fullName>
    </submittedName>
</protein>
<dbReference type="Gene3D" id="1.20.58.2220">
    <property type="entry name" value="Formin, FH2 domain"/>
    <property type="match status" value="1"/>
</dbReference>
<dbReference type="AlphaFoldDB" id="B4K1Z4"/>
<evidence type="ECO:0000313" key="1">
    <source>
        <dbReference type="EMBL" id="EDW05165.1"/>
    </source>
</evidence>
<evidence type="ECO:0000313" key="2">
    <source>
        <dbReference type="Proteomes" id="UP000001070"/>
    </source>
</evidence>
<proteinExistence type="predicted"/>
<accession>B4K1Z4</accession>
<dbReference type="GO" id="GO:0005856">
    <property type="term" value="C:cytoskeleton"/>
    <property type="evidence" value="ECO:0007669"/>
    <property type="project" value="TreeGrafter"/>
</dbReference>
<dbReference type="GO" id="GO:0005737">
    <property type="term" value="C:cytoplasm"/>
    <property type="evidence" value="ECO:0007669"/>
    <property type="project" value="TreeGrafter"/>
</dbReference>
<dbReference type="GO" id="GO:0030866">
    <property type="term" value="P:cortical actin cytoskeleton organization"/>
    <property type="evidence" value="ECO:0007669"/>
    <property type="project" value="TreeGrafter"/>
</dbReference>
<dbReference type="EMBL" id="CH918144">
    <property type="protein sequence ID" value="EDW05165.1"/>
    <property type="molecule type" value="Genomic_DNA"/>
</dbReference>
<reference evidence="1 2" key="1">
    <citation type="journal article" date="2007" name="Nature">
        <title>Evolution of genes and genomes on the Drosophila phylogeny.</title>
        <authorList>
            <consortium name="Drosophila 12 Genomes Consortium"/>
            <person name="Clark A.G."/>
            <person name="Eisen M.B."/>
            <person name="Smith D.R."/>
            <person name="Bergman C.M."/>
            <person name="Oliver B."/>
            <person name="Markow T.A."/>
            <person name="Kaufman T.C."/>
            <person name="Kellis M."/>
            <person name="Gelbart W."/>
            <person name="Iyer V.N."/>
            <person name="Pollard D.A."/>
            <person name="Sackton T.B."/>
            <person name="Larracuente A.M."/>
            <person name="Singh N.D."/>
            <person name="Abad J.P."/>
            <person name="Abt D.N."/>
            <person name="Adryan B."/>
            <person name="Aguade M."/>
            <person name="Akashi H."/>
            <person name="Anderson W.W."/>
            <person name="Aquadro C.F."/>
            <person name="Ardell D.H."/>
            <person name="Arguello R."/>
            <person name="Artieri C.G."/>
            <person name="Barbash D.A."/>
            <person name="Barker D."/>
            <person name="Barsanti P."/>
            <person name="Batterham P."/>
            <person name="Batzoglou S."/>
            <person name="Begun D."/>
            <person name="Bhutkar A."/>
            <person name="Blanco E."/>
            <person name="Bosak S.A."/>
            <person name="Bradley R.K."/>
            <person name="Brand A.D."/>
            <person name="Brent M.R."/>
            <person name="Brooks A.N."/>
            <person name="Brown R.H."/>
            <person name="Butlin R.K."/>
            <person name="Caggese C."/>
            <person name="Calvi B.R."/>
            <person name="Bernardo de Carvalho A."/>
            <person name="Caspi A."/>
            <person name="Castrezana S."/>
            <person name="Celniker S.E."/>
            <person name="Chang J.L."/>
            <person name="Chapple C."/>
            <person name="Chatterji S."/>
            <person name="Chinwalla A."/>
            <person name="Civetta A."/>
            <person name="Clifton S.W."/>
            <person name="Comeron J.M."/>
            <person name="Costello J.C."/>
            <person name="Coyne J.A."/>
            <person name="Daub J."/>
            <person name="David R.G."/>
            <person name="Delcher A.L."/>
            <person name="Delehaunty K."/>
            <person name="Do C.B."/>
            <person name="Ebling H."/>
            <person name="Edwards K."/>
            <person name="Eickbush T."/>
            <person name="Evans J.D."/>
            <person name="Filipski A."/>
            <person name="Findeiss S."/>
            <person name="Freyhult E."/>
            <person name="Fulton L."/>
            <person name="Fulton R."/>
            <person name="Garcia A.C."/>
            <person name="Gardiner A."/>
            <person name="Garfield D.A."/>
            <person name="Garvin B.E."/>
            <person name="Gibson G."/>
            <person name="Gilbert D."/>
            <person name="Gnerre S."/>
            <person name="Godfrey J."/>
            <person name="Good R."/>
            <person name="Gotea V."/>
            <person name="Gravely B."/>
            <person name="Greenberg A.J."/>
            <person name="Griffiths-Jones S."/>
            <person name="Gross S."/>
            <person name="Guigo R."/>
            <person name="Gustafson E.A."/>
            <person name="Haerty W."/>
            <person name="Hahn M.W."/>
            <person name="Halligan D.L."/>
            <person name="Halpern A.L."/>
            <person name="Halter G.M."/>
            <person name="Han M.V."/>
            <person name="Heger A."/>
            <person name="Hillier L."/>
            <person name="Hinrichs A.S."/>
            <person name="Holmes I."/>
            <person name="Hoskins R.A."/>
            <person name="Hubisz M.J."/>
            <person name="Hultmark D."/>
            <person name="Huntley M.A."/>
            <person name="Jaffe D.B."/>
            <person name="Jagadeeshan S."/>
            <person name="Jeck W.R."/>
            <person name="Johnson J."/>
            <person name="Jones C.D."/>
            <person name="Jordan W.C."/>
            <person name="Karpen G.H."/>
            <person name="Kataoka E."/>
            <person name="Keightley P.D."/>
            <person name="Kheradpour P."/>
            <person name="Kirkness E.F."/>
            <person name="Koerich L.B."/>
            <person name="Kristiansen K."/>
            <person name="Kudrna D."/>
            <person name="Kulathinal R.J."/>
            <person name="Kumar S."/>
            <person name="Kwok R."/>
            <person name="Lander E."/>
            <person name="Langley C.H."/>
            <person name="Lapoint R."/>
            <person name="Lazzaro B.P."/>
            <person name="Lee S.J."/>
            <person name="Levesque L."/>
            <person name="Li R."/>
            <person name="Lin C.F."/>
            <person name="Lin M.F."/>
            <person name="Lindblad-Toh K."/>
            <person name="Llopart A."/>
            <person name="Long M."/>
            <person name="Low L."/>
            <person name="Lozovsky E."/>
            <person name="Lu J."/>
            <person name="Luo M."/>
            <person name="Machado C.A."/>
            <person name="Makalowski W."/>
            <person name="Marzo M."/>
            <person name="Matsuda M."/>
            <person name="Matzkin L."/>
            <person name="McAllister B."/>
            <person name="McBride C.S."/>
            <person name="McKernan B."/>
            <person name="McKernan K."/>
            <person name="Mendez-Lago M."/>
            <person name="Minx P."/>
            <person name="Mollenhauer M.U."/>
            <person name="Montooth K."/>
            <person name="Mount S.M."/>
            <person name="Mu X."/>
            <person name="Myers E."/>
            <person name="Negre B."/>
            <person name="Newfeld S."/>
            <person name="Nielsen R."/>
            <person name="Noor M.A."/>
            <person name="O'Grady P."/>
            <person name="Pachter L."/>
            <person name="Papaceit M."/>
            <person name="Parisi M.J."/>
            <person name="Parisi M."/>
            <person name="Parts L."/>
            <person name="Pedersen J.S."/>
            <person name="Pesole G."/>
            <person name="Phillippy A.M."/>
            <person name="Ponting C.P."/>
            <person name="Pop M."/>
            <person name="Porcelli D."/>
            <person name="Powell J.R."/>
            <person name="Prohaska S."/>
            <person name="Pruitt K."/>
            <person name="Puig M."/>
            <person name="Quesneville H."/>
            <person name="Ram K.R."/>
            <person name="Rand D."/>
            <person name="Rasmussen M.D."/>
            <person name="Reed L.K."/>
            <person name="Reenan R."/>
            <person name="Reily A."/>
            <person name="Remington K.A."/>
            <person name="Rieger T.T."/>
            <person name="Ritchie M.G."/>
            <person name="Robin C."/>
            <person name="Rogers Y.H."/>
            <person name="Rohde C."/>
            <person name="Rozas J."/>
            <person name="Rubenfield M.J."/>
            <person name="Ruiz A."/>
            <person name="Russo S."/>
            <person name="Salzberg S.L."/>
            <person name="Sanchez-Gracia A."/>
            <person name="Saranga D.J."/>
            <person name="Sato H."/>
            <person name="Schaeffer S.W."/>
            <person name="Schatz M.C."/>
            <person name="Schlenke T."/>
            <person name="Schwartz R."/>
            <person name="Segarra C."/>
            <person name="Singh R.S."/>
            <person name="Sirot L."/>
            <person name="Sirota M."/>
            <person name="Sisneros N.B."/>
            <person name="Smith C.D."/>
            <person name="Smith T.F."/>
            <person name="Spieth J."/>
            <person name="Stage D.E."/>
            <person name="Stark A."/>
            <person name="Stephan W."/>
            <person name="Strausberg R.L."/>
            <person name="Strempel S."/>
            <person name="Sturgill D."/>
            <person name="Sutton G."/>
            <person name="Sutton G.G."/>
            <person name="Tao W."/>
            <person name="Teichmann S."/>
            <person name="Tobari Y.N."/>
            <person name="Tomimura Y."/>
            <person name="Tsolas J.M."/>
            <person name="Valente V.L."/>
            <person name="Venter E."/>
            <person name="Venter J.C."/>
            <person name="Vicario S."/>
            <person name="Vieira F.G."/>
            <person name="Vilella A.J."/>
            <person name="Villasante A."/>
            <person name="Walenz B."/>
            <person name="Wang J."/>
            <person name="Wasserman M."/>
            <person name="Watts T."/>
            <person name="Wilson D."/>
            <person name="Wilson R.K."/>
            <person name="Wing R.A."/>
            <person name="Wolfner M.F."/>
            <person name="Wong A."/>
            <person name="Wong G.K."/>
            <person name="Wu C.I."/>
            <person name="Wu G."/>
            <person name="Yamamoto D."/>
            <person name="Yang H.P."/>
            <person name="Yang S.P."/>
            <person name="Yorke J.A."/>
            <person name="Yoshida K."/>
            <person name="Zdobnov E."/>
            <person name="Zhang P."/>
            <person name="Zhang Y."/>
            <person name="Zimin A.V."/>
            <person name="Baldwin J."/>
            <person name="Abdouelleil A."/>
            <person name="Abdulkadir J."/>
            <person name="Abebe A."/>
            <person name="Abera B."/>
            <person name="Abreu J."/>
            <person name="Acer S.C."/>
            <person name="Aftuck L."/>
            <person name="Alexander A."/>
            <person name="An P."/>
            <person name="Anderson E."/>
            <person name="Anderson S."/>
            <person name="Arachi H."/>
            <person name="Azer M."/>
            <person name="Bachantsang P."/>
            <person name="Barry A."/>
            <person name="Bayul T."/>
            <person name="Berlin A."/>
            <person name="Bessette D."/>
            <person name="Bloom T."/>
            <person name="Blye J."/>
            <person name="Boguslavskiy L."/>
            <person name="Bonnet C."/>
            <person name="Boukhgalter B."/>
            <person name="Bourzgui I."/>
            <person name="Brown A."/>
            <person name="Cahill P."/>
            <person name="Channer S."/>
            <person name="Cheshatsang Y."/>
            <person name="Chuda L."/>
            <person name="Citroen M."/>
            <person name="Collymore A."/>
            <person name="Cooke P."/>
            <person name="Costello M."/>
            <person name="D'Aco K."/>
            <person name="Daza R."/>
            <person name="De Haan G."/>
            <person name="DeGray S."/>
            <person name="DeMaso C."/>
            <person name="Dhargay N."/>
            <person name="Dooley K."/>
            <person name="Dooley E."/>
            <person name="Doricent M."/>
            <person name="Dorje P."/>
            <person name="Dorjee K."/>
            <person name="Dupes A."/>
            <person name="Elong R."/>
            <person name="Falk J."/>
            <person name="Farina A."/>
            <person name="Faro S."/>
            <person name="Ferguson D."/>
            <person name="Fisher S."/>
            <person name="Foley C.D."/>
            <person name="Franke A."/>
            <person name="Friedrich D."/>
            <person name="Gadbois L."/>
            <person name="Gearin G."/>
            <person name="Gearin C.R."/>
            <person name="Giannoukos G."/>
            <person name="Goode T."/>
            <person name="Graham J."/>
            <person name="Grandbois E."/>
            <person name="Grewal S."/>
            <person name="Gyaltsen K."/>
            <person name="Hafez N."/>
            <person name="Hagos B."/>
            <person name="Hall J."/>
            <person name="Henson C."/>
            <person name="Hollinger A."/>
            <person name="Honan T."/>
            <person name="Huard M.D."/>
            <person name="Hughes L."/>
            <person name="Hurhula B."/>
            <person name="Husby M.E."/>
            <person name="Kamat A."/>
            <person name="Kanga B."/>
            <person name="Kashin S."/>
            <person name="Khazanovich D."/>
            <person name="Kisner P."/>
            <person name="Lance K."/>
            <person name="Lara M."/>
            <person name="Lee W."/>
            <person name="Lennon N."/>
            <person name="Letendre F."/>
            <person name="LeVine R."/>
            <person name="Lipovsky A."/>
            <person name="Liu X."/>
            <person name="Liu J."/>
            <person name="Liu S."/>
            <person name="Lokyitsang T."/>
            <person name="Lokyitsang Y."/>
            <person name="Lubonja R."/>
            <person name="Lui A."/>
            <person name="MacDonald P."/>
            <person name="Magnisalis V."/>
            <person name="Maru K."/>
            <person name="Matthews C."/>
            <person name="McCusker W."/>
            <person name="McDonough S."/>
            <person name="Mehta T."/>
            <person name="Meldrim J."/>
            <person name="Meneus L."/>
            <person name="Mihai O."/>
            <person name="Mihalev A."/>
            <person name="Mihova T."/>
            <person name="Mittelman R."/>
            <person name="Mlenga V."/>
            <person name="Montmayeur A."/>
            <person name="Mulrain L."/>
            <person name="Navidi A."/>
            <person name="Naylor J."/>
            <person name="Negash T."/>
            <person name="Nguyen T."/>
            <person name="Nguyen N."/>
            <person name="Nicol R."/>
            <person name="Norbu C."/>
            <person name="Norbu N."/>
            <person name="Novod N."/>
            <person name="O'Neill B."/>
            <person name="Osman S."/>
            <person name="Markiewicz E."/>
            <person name="Oyono O.L."/>
            <person name="Patti C."/>
            <person name="Phunkhang P."/>
            <person name="Pierre F."/>
            <person name="Priest M."/>
            <person name="Raghuraman S."/>
            <person name="Rege F."/>
            <person name="Reyes R."/>
            <person name="Rise C."/>
            <person name="Rogov P."/>
            <person name="Ross K."/>
            <person name="Ryan E."/>
            <person name="Settipalli S."/>
            <person name="Shea T."/>
            <person name="Sherpa N."/>
            <person name="Shi L."/>
            <person name="Shih D."/>
            <person name="Sparrow T."/>
            <person name="Spaulding J."/>
            <person name="Stalker J."/>
            <person name="Stange-Thomann N."/>
            <person name="Stavropoulos S."/>
            <person name="Stone C."/>
            <person name="Strader C."/>
            <person name="Tesfaye S."/>
            <person name="Thomson T."/>
            <person name="Thoulutsang Y."/>
            <person name="Thoulutsang D."/>
            <person name="Topham K."/>
            <person name="Topping I."/>
            <person name="Tsamla T."/>
            <person name="Vassiliev H."/>
            <person name="Vo A."/>
            <person name="Wangchuk T."/>
            <person name="Wangdi T."/>
            <person name="Weiand M."/>
            <person name="Wilkinson J."/>
            <person name="Wilson A."/>
            <person name="Yadav S."/>
            <person name="Young G."/>
            <person name="Yu Q."/>
            <person name="Zembek L."/>
            <person name="Zhong D."/>
            <person name="Zimmer A."/>
            <person name="Zwirko Z."/>
            <person name="Jaffe D.B."/>
            <person name="Alvarez P."/>
            <person name="Brockman W."/>
            <person name="Butler J."/>
            <person name="Chin C."/>
            <person name="Gnerre S."/>
            <person name="Grabherr M."/>
            <person name="Kleber M."/>
            <person name="Mauceli E."/>
            <person name="MacCallum I."/>
        </authorList>
    </citation>
    <scope>NUCLEOTIDE SEQUENCE [LARGE SCALE GENOMIC DNA]</scope>
    <source>
        <strain evidence="2">Tucson 15287-2541.00</strain>
    </source>
</reference>
<dbReference type="GO" id="GO:0051015">
    <property type="term" value="F:actin filament binding"/>
    <property type="evidence" value="ECO:0007669"/>
    <property type="project" value="TreeGrafter"/>
</dbReference>
<dbReference type="InterPro" id="IPR042201">
    <property type="entry name" value="FH2_Formin_sf"/>
</dbReference>
<dbReference type="PANTHER" id="PTHR45920">
    <property type="entry name" value="FORMIN HOMOLOGY 2 DOMAIN CONTAINING, ISOFORM I"/>
    <property type="match status" value="1"/>
</dbReference>